<evidence type="ECO:0000256" key="7">
    <source>
        <dbReference type="ARBA" id="ARBA00022670"/>
    </source>
</evidence>
<dbReference type="InterPro" id="IPR001930">
    <property type="entry name" value="Peptidase_M1"/>
</dbReference>
<dbReference type="InterPro" id="IPR050344">
    <property type="entry name" value="Peptidase_M1_aminopeptidases"/>
</dbReference>
<evidence type="ECO:0000256" key="10">
    <source>
        <dbReference type="ARBA" id="ARBA00022833"/>
    </source>
</evidence>
<dbReference type="InterPro" id="IPR042097">
    <property type="entry name" value="Aminopeptidase_N-like_N_sf"/>
</dbReference>
<dbReference type="Pfam" id="PF11838">
    <property type="entry name" value="ERAP1_C"/>
    <property type="match status" value="1"/>
</dbReference>
<comment type="caution">
    <text evidence="17">The sequence shown here is derived from an EMBL/GenBank/DDBJ whole genome shotgun (WGS) entry which is preliminary data.</text>
</comment>
<dbReference type="FunFam" id="1.10.390.10:FF:000004">
    <property type="entry name" value="Aminopeptidase N"/>
    <property type="match status" value="1"/>
</dbReference>
<evidence type="ECO:0000256" key="2">
    <source>
        <dbReference type="ARBA" id="ARBA00001947"/>
    </source>
</evidence>
<dbReference type="Gene3D" id="2.60.40.1730">
    <property type="entry name" value="tricorn interacting facor f3 domain"/>
    <property type="match status" value="1"/>
</dbReference>
<dbReference type="NCBIfam" id="TIGR02412">
    <property type="entry name" value="pepN_strep_liv"/>
    <property type="match status" value="1"/>
</dbReference>
<proteinExistence type="inferred from homology"/>
<dbReference type="PANTHER" id="PTHR11533:SF174">
    <property type="entry name" value="PUROMYCIN-SENSITIVE AMINOPEPTIDASE-RELATED"/>
    <property type="match status" value="1"/>
</dbReference>
<dbReference type="GO" id="GO:0016285">
    <property type="term" value="F:alanyl aminopeptidase activity"/>
    <property type="evidence" value="ECO:0007669"/>
    <property type="project" value="UniProtKB-EC"/>
</dbReference>
<dbReference type="EC" id="3.4.11.2" evidence="4"/>
<dbReference type="Pfam" id="PF01433">
    <property type="entry name" value="Peptidase_M1"/>
    <property type="match status" value="1"/>
</dbReference>
<evidence type="ECO:0000256" key="9">
    <source>
        <dbReference type="ARBA" id="ARBA00022801"/>
    </source>
</evidence>
<dbReference type="Gene3D" id="1.10.390.10">
    <property type="entry name" value="Neutral Protease Domain 2"/>
    <property type="match status" value="1"/>
</dbReference>
<dbReference type="GO" id="GO:0016020">
    <property type="term" value="C:membrane"/>
    <property type="evidence" value="ECO:0007669"/>
    <property type="project" value="TreeGrafter"/>
</dbReference>
<dbReference type="AlphaFoldDB" id="A0A543PIP4"/>
<dbReference type="InterPro" id="IPR027268">
    <property type="entry name" value="Peptidase_M4/M1_CTD_sf"/>
</dbReference>
<keyword evidence="8" id="KW-0479">Metal-binding</keyword>
<dbReference type="PRINTS" id="PR00756">
    <property type="entry name" value="ALADIPTASE"/>
</dbReference>
<dbReference type="InterPro" id="IPR045357">
    <property type="entry name" value="Aminopeptidase_N-like_N"/>
</dbReference>
<evidence type="ECO:0000256" key="4">
    <source>
        <dbReference type="ARBA" id="ARBA00012564"/>
    </source>
</evidence>
<keyword evidence="6 17" id="KW-0031">Aminopeptidase</keyword>
<evidence type="ECO:0000256" key="1">
    <source>
        <dbReference type="ARBA" id="ARBA00000098"/>
    </source>
</evidence>
<sequence length="883" mass="97264">MPIRIDSGLFPCRGADGGGAPENVSSRHGKLPAVAVPNLTRTDAAARAELLAVQSYDLSLDVTDGAGHPGERTFRSVTTVEFTARQAGAETFIDLVAETVHSATLNGAELDVSTYTEDGGLPLPGLAEQNTLVVTADCRYSNSGEGLHRFEDPEDGQVYLYTQFEPADAKRMFACFDQPDLKAAFTLHVVAPFDWQVVSNTGGRTIEAGPAGSQLVHFEPTKRISTYLVALIAGPYAKVTDSHEGIPLGLYCRASLAKHLDADELFRVTKQGFDFYHRVFDYPYPFDKYDQLFVPEFNAGAMENAGAVTFLEDYVFRSKVSRARYERRAETILHELGHMWFGDLVTMRWWDDLWLNESFATYISTLCQAEATEYTTAWTTFANTEKAWAYAQDQLPSTHPIAADIPDVAAVEVNFDGITYAKGASVLKQLVAYVGRDEFLAGVRRYFRRHEYGNTTLADLLAPLEESSGRDLGEWVEQWLKTSQVNTLRPVFELTNDGRYKTFAIEQTAVAEHPVLRNHRLAVGLYSEGPQGLTRSDRVELDVAGARTEVPELVGHPAADLVLVNDDDLTYAKLRLDERSLGTLRSRIGAMPDPLARALCWSAAWDMTRDAELPAREWVQLVLAGVDAESEISVVQALLGRVQTALTSYTDPSWAPTGWAALADHALSALQTAPAGSDMQLQWSRTLASAARSEEHAAVLRGLLDGSHTVEGLQVDADARWAFLFGLVAIGAAGDAEIDAEAERDATATGVRRAATARALRPTAEAKEETWQRAFHDEQVPNAVHEALLQGFWHPAQRERTAGYVDRYFTEIGPIWERRPGEIAKNAVQYLFPPIVEPRTIAAADGWLADTDQPAPLRRLVSEGRDGIARALRARERDADAHL</sequence>
<dbReference type="GO" id="GO:0006508">
    <property type="term" value="P:proteolysis"/>
    <property type="evidence" value="ECO:0007669"/>
    <property type="project" value="UniProtKB-KW"/>
</dbReference>
<evidence type="ECO:0000256" key="5">
    <source>
        <dbReference type="ARBA" id="ARBA00015611"/>
    </source>
</evidence>
<evidence type="ECO:0000256" key="6">
    <source>
        <dbReference type="ARBA" id="ARBA00022438"/>
    </source>
</evidence>
<dbReference type="GO" id="GO:0008270">
    <property type="term" value="F:zinc ion binding"/>
    <property type="evidence" value="ECO:0007669"/>
    <property type="project" value="InterPro"/>
</dbReference>
<keyword evidence="7" id="KW-0645">Protease</keyword>
<feature type="domain" description="Aminopeptidase N-like N-terminal" evidence="16">
    <location>
        <begin position="54"/>
        <end position="228"/>
    </location>
</feature>
<dbReference type="GO" id="GO:0043171">
    <property type="term" value="P:peptide catabolic process"/>
    <property type="evidence" value="ECO:0007669"/>
    <property type="project" value="TreeGrafter"/>
</dbReference>
<evidence type="ECO:0000256" key="12">
    <source>
        <dbReference type="ARBA" id="ARBA00029811"/>
    </source>
</evidence>
<dbReference type="InterPro" id="IPR014782">
    <property type="entry name" value="Peptidase_M1_dom"/>
</dbReference>
<evidence type="ECO:0000256" key="8">
    <source>
        <dbReference type="ARBA" id="ARBA00022723"/>
    </source>
</evidence>
<evidence type="ECO:0000313" key="18">
    <source>
        <dbReference type="Proteomes" id="UP000319865"/>
    </source>
</evidence>
<evidence type="ECO:0000259" key="15">
    <source>
        <dbReference type="Pfam" id="PF11838"/>
    </source>
</evidence>
<dbReference type="GO" id="GO:0005615">
    <property type="term" value="C:extracellular space"/>
    <property type="evidence" value="ECO:0007669"/>
    <property type="project" value="TreeGrafter"/>
</dbReference>
<evidence type="ECO:0000256" key="11">
    <source>
        <dbReference type="ARBA" id="ARBA00023049"/>
    </source>
</evidence>
<evidence type="ECO:0000256" key="13">
    <source>
        <dbReference type="ARBA" id="ARBA00031533"/>
    </source>
</evidence>
<keyword evidence="9" id="KW-0378">Hydrolase</keyword>
<feature type="domain" description="Peptidase M1 membrane alanine aminopeptidase" evidence="14">
    <location>
        <begin position="268"/>
        <end position="479"/>
    </location>
</feature>
<accession>A0A543PIP4</accession>
<dbReference type="GO" id="GO:0070006">
    <property type="term" value="F:metalloaminopeptidase activity"/>
    <property type="evidence" value="ECO:0007669"/>
    <property type="project" value="TreeGrafter"/>
</dbReference>
<dbReference type="GO" id="GO:0042277">
    <property type="term" value="F:peptide binding"/>
    <property type="evidence" value="ECO:0007669"/>
    <property type="project" value="TreeGrafter"/>
</dbReference>
<protein>
    <recommendedName>
        <fullName evidence="5">Aminopeptidase N</fullName>
        <ecNumber evidence="4">3.4.11.2</ecNumber>
    </recommendedName>
    <alternativeName>
        <fullName evidence="12">Alanine aminopeptidase</fullName>
    </alternativeName>
    <alternativeName>
        <fullName evidence="13">Lysyl aminopeptidase</fullName>
    </alternativeName>
</protein>
<dbReference type="Proteomes" id="UP000319865">
    <property type="component" value="Unassembled WGS sequence"/>
</dbReference>
<reference evidence="17 18" key="1">
    <citation type="submission" date="2019-06" db="EMBL/GenBank/DDBJ databases">
        <title>Sequencing the genomes of 1000 actinobacteria strains.</title>
        <authorList>
            <person name="Klenk H.-P."/>
        </authorList>
    </citation>
    <scope>NUCLEOTIDE SEQUENCE [LARGE SCALE GENOMIC DNA]</scope>
    <source>
        <strain evidence="17 18">DSM 46837</strain>
    </source>
</reference>
<dbReference type="Pfam" id="PF17900">
    <property type="entry name" value="Peptidase_M1_N"/>
    <property type="match status" value="1"/>
</dbReference>
<dbReference type="PANTHER" id="PTHR11533">
    <property type="entry name" value="PROTEASE M1 ZINC METALLOPROTEASE"/>
    <property type="match status" value="1"/>
</dbReference>
<dbReference type="CDD" id="cd09602">
    <property type="entry name" value="M1_APN"/>
    <property type="match status" value="1"/>
</dbReference>
<dbReference type="GO" id="GO:0005737">
    <property type="term" value="C:cytoplasm"/>
    <property type="evidence" value="ECO:0007669"/>
    <property type="project" value="TreeGrafter"/>
</dbReference>
<evidence type="ECO:0000259" key="14">
    <source>
        <dbReference type="Pfam" id="PF01433"/>
    </source>
</evidence>
<name>A0A543PIP4_9ACTN</name>
<comment type="similarity">
    <text evidence="3">Belongs to the peptidase M1 family.</text>
</comment>
<comment type="cofactor">
    <cofactor evidence="2">
        <name>Zn(2+)</name>
        <dbReference type="ChEBI" id="CHEBI:29105"/>
    </cofactor>
</comment>
<dbReference type="SUPFAM" id="SSF55486">
    <property type="entry name" value="Metalloproteases ('zincins'), catalytic domain"/>
    <property type="match status" value="1"/>
</dbReference>
<dbReference type="FunFam" id="2.60.40.1730:FF:000010">
    <property type="entry name" value="Putative aminopeptidase N"/>
    <property type="match status" value="1"/>
</dbReference>
<dbReference type="InterPro" id="IPR024571">
    <property type="entry name" value="ERAP1-like_C_dom"/>
</dbReference>
<evidence type="ECO:0000313" key="17">
    <source>
        <dbReference type="EMBL" id="TQN43948.1"/>
    </source>
</evidence>
<evidence type="ECO:0000256" key="3">
    <source>
        <dbReference type="ARBA" id="ARBA00010136"/>
    </source>
</evidence>
<keyword evidence="18" id="KW-1185">Reference proteome</keyword>
<keyword evidence="10" id="KW-0862">Zinc</keyword>
<dbReference type="EMBL" id="VFQE01000001">
    <property type="protein sequence ID" value="TQN43948.1"/>
    <property type="molecule type" value="Genomic_DNA"/>
</dbReference>
<dbReference type="InterPro" id="IPR012778">
    <property type="entry name" value="Pept_M1_aminopeptidase"/>
</dbReference>
<comment type="catalytic activity">
    <reaction evidence="1">
        <text>Release of an N-terminal amino acid, Xaa-|-Yaa- from a peptide, amide or arylamide. Xaa is preferably Ala, but may be most amino acids including Pro (slow action). When a terminal hydrophobic residue is followed by a prolyl residue, the two may be released as an intact Xaa-Pro dipeptide.</text>
        <dbReference type="EC" id="3.4.11.2"/>
    </reaction>
</comment>
<dbReference type="SUPFAM" id="SSF63737">
    <property type="entry name" value="Leukotriene A4 hydrolase N-terminal domain"/>
    <property type="match status" value="1"/>
</dbReference>
<organism evidence="17 18">
    <name type="scientific">Blastococcus colisei</name>
    <dbReference type="NCBI Taxonomy" id="1564162"/>
    <lineage>
        <taxon>Bacteria</taxon>
        <taxon>Bacillati</taxon>
        <taxon>Actinomycetota</taxon>
        <taxon>Actinomycetes</taxon>
        <taxon>Geodermatophilales</taxon>
        <taxon>Geodermatophilaceae</taxon>
        <taxon>Blastococcus</taxon>
    </lineage>
</organism>
<keyword evidence="11" id="KW-0482">Metalloprotease</keyword>
<evidence type="ECO:0000259" key="16">
    <source>
        <dbReference type="Pfam" id="PF17900"/>
    </source>
</evidence>
<feature type="domain" description="ERAP1-like C-terminal" evidence="15">
    <location>
        <begin position="561"/>
        <end position="870"/>
    </location>
</feature>
<gene>
    <name evidence="17" type="ORF">FHU33_3423</name>
</gene>